<evidence type="ECO:0000256" key="2">
    <source>
        <dbReference type="ARBA" id="ARBA00023015"/>
    </source>
</evidence>
<dbReference type="InterPro" id="IPR013324">
    <property type="entry name" value="RNA_pol_sigma_r3/r4-like"/>
</dbReference>
<accession>A0ABW4PWV6</accession>
<dbReference type="RefSeq" id="WP_137769456.1">
    <property type="nucleotide sequence ID" value="NZ_BAAAIS010000002.1"/>
</dbReference>
<keyword evidence="2" id="KW-0805">Transcription regulation</keyword>
<comment type="similarity">
    <text evidence="1">Belongs to the sigma-70 factor family. ECF subfamily.</text>
</comment>
<evidence type="ECO:0000256" key="1">
    <source>
        <dbReference type="ARBA" id="ARBA00010641"/>
    </source>
</evidence>
<gene>
    <name evidence="8" type="primary">sigK</name>
    <name evidence="8" type="ORF">ACFSDA_05975</name>
</gene>
<proteinExistence type="inferred from homology"/>
<evidence type="ECO:0000256" key="4">
    <source>
        <dbReference type="ARBA" id="ARBA00023163"/>
    </source>
</evidence>
<keyword evidence="4" id="KW-0804">Transcription</keyword>
<dbReference type="InterPro" id="IPR007627">
    <property type="entry name" value="RNA_pol_sigma70_r2"/>
</dbReference>
<evidence type="ECO:0000259" key="6">
    <source>
        <dbReference type="Pfam" id="PF04542"/>
    </source>
</evidence>
<dbReference type="EMBL" id="JBHUFL010000002">
    <property type="protein sequence ID" value="MFD1834622.1"/>
    <property type="molecule type" value="Genomic_DNA"/>
</dbReference>
<feature type="compositionally biased region" description="Basic and acidic residues" evidence="5">
    <location>
        <begin position="105"/>
        <end position="118"/>
    </location>
</feature>
<keyword evidence="3" id="KW-0731">Sigma factor</keyword>
<dbReference type="PANTHER" id="PTHR43133">
    <property type="entry name" value="RNA POLYMERASE ECF-TYPE SIGMA FACTO"/>
    <property type="match status" value="1"/>
</dbReference>
<comment type="caution">
    <text evidence="8">The sequence shown here is derived from an EMBL/GenBank/DDBJ whole genome shotgun (WGS) entry which is preliminary data.</text>
</comment>
<dbReference type="PANTHER" id="PTHR43133:SF66">
    <property type="entry name" value="ECF RNA POLYMERASE SIGMA FACTOR SIGK"/>
    <property type="match status" value="1"/>
</dbReference>
<name>A0ABW4PWV6_9MICO</name>
<evidence type="ECO:0000256" key="5">
    <source>
        <dbReference type="SAM" id="MobiDB-lite"/>
    </source>
</evidence>
<dbReference type="InterPro" id="IPR036388">
    <property type="entry name" value="WH-like_DNA-bd_sf"/>
</dbReference>
<reference evidence="9" key="1">
    <citation type="journal article" date="2019" name="Int. J. Syst. Evol. Microbiol.">
        <title>The Global Catalogue of Microorganisms (GCM) 10K type strain sequencing project: providing services to taxonomists for standard genome sequencing and annotation.</title>
        <authorList>
            <consortium name="The Broad Institute Genomics Platform"/>
            <consortium name="The Broad Institute Genome Sequencing Center for Infectious Disease"/>
            <person name="Wu L."/>
            <person name="Ma J."/>
        </authorList>
    </citation>
    <scope>NUCLEOTIDE SEQUENCE [LARGE SCALE GENOMIC DNA]</scope>
    <source>
        <strain evidence="9">JCM 11650</strain>
    </source>
</reference>
<protein>
    <submittedName>
        <fullName evidence="8">ECF RNA polymerase sigma factor SigK</fullName>
    </submittedName>
</protein>
<dbReference type="SUPFAM" id="SSF88659">
    <property type="entry name" value="Sigma3 and sigma4 domains of RNA polymerase sigma factors"/>
    <property type="match status" value="1"/>
</dbReference>
<dbReference type="Gene3D" id="1.10.1740.10">
    <property type="match status" value="1"/>
</dbReference>
<dbReference type="CDD" id="cd06171">
    <property type="entry name" value="Sigma70_r4"/>
    <property type="match status" value="1"/>
</dbReference>
<dbReference type="Pfam" id="PF04542">
    <property type="entry name" value="Sigma70_r2"/>
    <property type="match status" value="1"/>
</dbReference>
<evidence type="ECO:0000313" key="9">
    <source>
        <dbReference type="Proteomes" id="UP001597280"/>
    </source>
</evidence>
<dbReference type="InterPro" id="IPR014284">
    <property type="entry name" value="RNA_pol_sigma-70_dom"/>
</dbReference>
<feature type="region of interest" description="Disordered" evidence="5">
    <location>
        <begin position="105"/>
        <end position="130"/>
    </location>
</feature>
<dbReference type="SUPFAM" id="SSF88946">
    <property type="entry name" value="Sigma2 domain of RNA polymerase sigma factors"/>
    <property type="match status" value="1"/>
</dbReference>
<evidence type="ECO:0000313" key="8">
    <source>
        <dbReference type="EMBL" id="MFD1834622.1"/>
    </source>
</evidence>
<dbReference type="Pfam" id="PF08281">
    <property type="entry name" value="Sigma70_r4_2"/>
    <property type="match status" value="1"/>
</dbReference>
<evidence type="ECO:0000259" key="7">
    <source>
        <dbReference type="Pfam" id="PF08281"/>
    </source>
</evidence>
<keyword evidence="9" id="KW-1185">Reference proteome</keyword>
<feature type="domain" description="RNA polymerase sigma-70 region 2" evidence="6">
    <location>
        <begin position="42"/>
        <end position="109"/>
    </location>
</feature>
<dbReference type="InterPro" id="IPR039425">
    <property type="entry name" value="RNA_pol_sigma-70-like"/>
</dbReference>
<organism evidence="8 9">
    <name type="scientific">Brachybacterium rhamnosum</name>
    <dbReference type="NCBI Taxonomy" id="173361"/>
    <lineage>
        <taxon>Bacteria</taxon>
        <taxon>Bacillati</taxon>
        <taxon>Actinomycetota</taxon>
        <taxon>Actinomycetes</taxon>
        <taxon>Micrococcales</taxon>
        <taxon>Dermabacteraceae</taxon>
        <taxon>Brachybacterium</taxon>
    </lineage>
</organism>
<dbReference type="Proteomes" id="UP001597280">
    <property type="component" value="Unassembled WGS sequence"/>
</dbReference>
<dbReference type="InterPro" id="IPR013325">
    <property type="entry name" value="RNA_pol_sigma_r2"/>
</dbReference>
<dbReference type="InterPro" id="IPR013249">
    <property type="entry name" value="RNA_pol_sigma70_r4_t2"/>
</dbReference>
<dbReference type="NCBIfam" id="NF007228">
    <property type="entry name" value="PRK09646.1"/>
    <property type="match status" value="1"/>
</dbReference>
<sequence length="206" mass="22391">MTPPPEDLASEDAKIPAPASPDALRDAILSVAAGDADSFAGLYDATSARVHGLVLRVLRDPAQAEEVTQEVYLEVFRRAAGFDPARGSALAWILTLAHRRAVDRVRSSQSQSDRDVAYESRANTQEPDPTGEAALATLEAQRVRTALEQLSERQAEAIRLAYLDGLTQTQVADRLGIPLGTAKTRLRDGLLALRRIVSAPRQRKEE</sequence>
<dbReference type="NCBIfam" id="TIGR02937">
    <property type="entry name" value="sigma70-ECF"/>
    <property type="match status" value="1"/>
</dbReference>
<dbReference type="Gene3D" id="1.10.10.10">
    <property type="entry name" value="Winged helix-like DNA-binding domain superfamily/Winged helix DNA-binding domain"/>
    <property type="match status" value="1"/>
</dbReference>
<feature type="domain" description="RNA polymerase sigma factor 70 region 4 type 2" evidence="7">
    <location>
        <begin position="141"/>
        <end position="193"/>
    </location>
</feature>
<evidence type="ECO:0000256" key="3">
    <source>
        <dbReference type="ARBA" id="ARBA00023082"/>
    </source>
</evidence>